<dbReference type="GO" id="GO:0097175">
    <property type="term" value="P:1,6-anhydro-N-acetyl-beta-muramic acid catabolic process"/>
    <property type="evidence" value="ECO:0007669"/>
    <property type="project" value="UniProtKB-UniRule"/>
</dbReference>
<sequence>MQERRQTMPQLFLAPSTGLAIGLMSGTSGDGMDAALVRFTDPLRTDATKLSCMNSIDVPCTDQADIPCMDVIPKMELVASHYVPYSAEQRHQVFRLFHPDVPARYVARMDALMGQWFGEAAVALMKKAGVEAGDVSVIGSHGQTVYHAPHDGVSLQIGDPANIACVSGCQVVSDFRRGDVARGGQGAPLVPYFDYAYFVSQDMTRVLLNIGGISNVTILVQGAKPHDVLAFDTGPGNMLIDALVGRLTGGALSFDKDGALASAGVPSMPIIEKWLASDEYVHARPPKSTGRERYGVEFLDRYLADMADLSIADQVATMTRFVAHTVVLGIEMALDQPFELMIGGGGRHNEALVRFIEELVQPVRTISPDAYGIPSDMKEAMAFALFAWQFVHGRPTNVPTATGANGPALLGQLTPRPLG</sequence>
<comment type="function">
    <text evidence="1">Catalyzes the specific phosphorylation of 1,6-anhydro-N-acetylmuramic acid (anhMurNAc) with the simultaneous cleavage of the 1,6-anhydro ring, generating MurNAc-6-P. Is required for the utilization of anhMurNAc either imported from the medium or derived from its own cell wall murein, and thus plays a role in cell wall recycling.</text>
</comment>
<dbReference type="GO" id="GO:0016773">
    <property type="term" value="F:phosphotransferase activity, alcohol group as acceptor"/>
    <property type="evidence" value="ECO:0007669"/>
    <property type="project" value="UniProtKB-UniRule"/>
</dbReference>
<comment type="pathway">
    <text evidence="1">Amino-sugar metabolism; 1,6-anhydro-N-acetylmuramate degradation.</text>
</comment>
<evidence type="ECO:0000256" key="1">
    <source>
        <dbReference type="HAMAP-Rule" id="MF_01270"/>
    </source>
</evidence>
<dbReference type="GO" id="GO:0005524">
    <property type="term" value="F:ATP binding"/>
    <property type="evidence" value="ECO:0007669"/>
    <property type="project" value="UniProtKB-UniRule"/>
</dbReference>
<organism evidence="2 3">
    <name type="scientific">Alicyclobacillus mengziensis</name>
    <dbReference type="NCBI Taxonomy" id="2931921"/>
    <lineage>
        <taxon>Bacteria</taxon>
        <taxon>Bacillati</taxon>
        <taxon>Bacillota</taxon>
        <taxon>Bacilli</taxon>
        <taxon>Bacillales</taxon>
        <taxon>Alicyclobacillaceae</taxon>
        <taxon>Alicyclobacillus</taxon>
    </lineage>
</organism>
<dbReference type="GO" id="GO:0009254">
    <property type="term" value="P:peptidoglycan turnover"/>
    <property type="evidence" value="ECO:0007669"/>
    <property type="project" value="UniProtKB-UniRule"/>
</dbReference>
<dbReference type="GO" id="GO:0006040">
    <property type="term" value="P:amino sugar metabolic process"/>
    <property type="evidence" value="ECO:0007669"/>
    <property type="project" value="InterPro"/>
</dbReference>
<dbReference type="EMBL" id="CP071182">
    <property type="protein sequence ID" value="QSO47052.1"/>
    <property type="molecule type" value="Genomic_DNA"/>
</dbReference>
<keyword evidence="1" id="KW-0067">ATP-binding</keyword>
<name>A0A9X7VYZ1_9BACL</name>
<dbReference type="PANTHER" id="PTHR30605:SF0">
    <property type="entry name" value="ANHYDRO-N-ACETYLMURAMIC ACID KINASE"/>
    <property type="match status" value="1"/>
</dbReference>
<reference evidence="2 3" key="1">
    <citation type="submission" date="2021-02" db="EMBL/GenBank/DDBJ databases">
        <title>Alicyclobacillus curvatus sp. nov. and Alicyclobacillus mengziensis sp. nov., two acidophilic bacteria isolated from acid mine drainage.</title>
        <authorList>
            <person name="Huang Y."/>
        </authorList>
    </citation>
    <scope>NUCLEOTIDE SEQUENCE [LARGE SCALE GENOMIC DNA]</scope>
    <source>
        <strain evidence="2 3">S30H14</strain>
    </source>
</reference>
<dbReference type="KEGG" id="afx:JZ786_22000"/>
<keyword evidence="1" id="KW-0119">Carbohydrate metabolism</keyword>
<dbReference type="AlphaFoldDB" id="A0A9X7VYZ1"/>
<dbReference type="CDD" id="cd24050">
    <property type="entry name" value="ASKHA_NBD_ANMK"/>
    <property type="match status" value="1"/>
</dbReference>
<dbReference type="Proteomes" id="UP000663505">
    <property type="component" value="Chromosome"/>
</dbReference>
<accession>A0A9X7VYZ1</accession>
<dbReference type="EC" id="2.7.1.170" evidence="1"/>
<comment type="catalytic activity">
    <reaction evidence="1">
        <text>1,6-anhydro-N-acetyl-beta-muramate + ATP + H2O = N-acetyl-D-muramate 6-phosphate + ADP + H(+)</text>
        <dbReference type="Rhea" id="RHEA:24952"/>
        <dbReference type="ChEBI" id="CHEBI:15377"/>
        <dbReference type="ChEBI" id="CHEBI:15378"/>
        <dbReference type="ChEBI" id="CHEBI:30616"/>
        <dbReference type="ChEBI" id="CHEBI:58690"/>
        <dbReference type="ChEBI" id="CHEBI:58722"/>
        <dbReference type="ChEBI" id="CHEBI:456216"/>
        <dbReference type="EC" id="2.7.1.170"/>
    </reaction>
</comment>
<comment type="similarity">
    <text evidence="1">Belongs to the anhydro-N-acetylmuramic acid kinase family.</text>
</comment>
<keyword evidence="1" id="KW-0547">Nucleotide-binding</keyword>
<comment type="pathway">
    <text evidence="1">Cell wall biogenesis; peptidoglycan recycling.</text>
</comment>
<evidence type="ECO:0000313" key="3">
    <source>
        <dbReference type="Proteomes" id="UP000663505"/>
    </source>
</evidence>
<gene>
    <name evidence="1" type="primary">anmK</name>
    <name evidence="2" type="ORF">JZ786_22000</name>
</gene>
<dbReference type="PANTHER" id="PTHR30605">
    <property type="entry name" value="ANHYDRO-N-ACETYLMURAMIC ACID KINASE"/>
    <property type="match status" value="1"/>
</dbReference>
<dbReference type="Gene3D" id="3.30.420.40">
    <property type="match status" value="2"/>
</dbReference>
<dbReference type="InterPro" id="IPR005338">
    <property type="entry name" value="Anhydro_N_Ac-Mur_kinase"/>
</dbReference>
<dbReference type="RefSeq" id="WP_206656416.1">
    <property type="nucleotide sequence ID" value="NZ_CP071182.1"/>
</dbReference>
<proteinExistence type="inferred from homology"/>
<keyword evidence="1 2" id="KW-0418">Kinase</keyword>
<evidence type="ECO:0000313" key="2">
    <source>
        <dbReference type="EMBL" id="QSO47052.1"/>
    </source>
</evidence>
<dbReference type="InterPro" id="IPR043129">
    <property type="entry name" value="ATPase_NBD"/>
</dbReference>
<dbReference type="NCBIfam" id="NF007148">
    <property type="entry name" value="PRK09585.3-2"/>
    <property type="match status" value="1"/>
</dbReference>
<protein>
    <recommendedName>
        <fullName evidence="1">Anhydro-N-acetylmuramic acid kinase</fullName>
        <ecNumber evidence="1">2.7.1.170</ecNumber>
    </recommendedName>
    <alternativeName>
        <fullName evidence="1">AnhMurNAc kinase</fullName>
    </alternativeName>
</protein>
<feature type="binding site" evidence="1">
    <location>
        <begin position="26"/>
        <end position="33"/>
    </location>
    <ligand>
        <name>ATP</name>
        <dbReference type="ChEBI" id="CHEBI:30616"/>
    </ligand>
</feature>
<dbReference type="GO" id="GO:0016301">
    <property type="term" value="F:kinase activity"/>
    <property type="evidence" value="ECO:0007669"/>
    <property type="project" value="UniProtKB-KW"/>
</dbReference>
<keyword evidence="3" id="KW-1185">Reference proteome</keyword>
<dbReference type="SUPFAM" id="SSF53067">
    <property type="entry name" value="Actin-like ATPase domain"/>
    <property type="match status" value="1"/>
</dbReference>
<keyword evidence="1 2" id="KW-0808">Transferase</keyword>
<dbReference type="Pfam" id="PF03702">
    <property type="entry name" value="AnmK"/>
    <property type="match status" value="1"/>
</dbReference>
<dbReference type="HAMAP" id="MF_01270">
    <property type="entry name" value="AnhMurNAc_kinase"/>
    <property type="match status" value="1"/>
</dbReference>